<proteinExistence type="predicted"/>
<evidence type="ECO:0000313" key="1">
    <source>
        <dbReference type="EMBL" id="MCP2330400.1"/>
    </source>
</evidence>
<dbReference type="Proteomes" id="UP000791080">
    <property type="component" value="Unassembled WGS sequence"/>
</dbReference>
<reference evidence="1 2" key="2">
    <citation type="submission" date="2022-06" db="EMBL/GenBank/DDBJ databases">
        <title>Genomic Encyclopedia of Type Strains, Phase I: the one thousand microbial genomes (KMG-I) project.</title>
        <authorList>
            <person name="Kyrpides N."/>
        </authorList>
    </citation>
    <scope>NUCLEOTIDE SEQUENCE [LARGE SCALE GENOMIC DNA]</scope>
    <source>
        <strain evidence="1 2">DSM 43889</strain>
    </source>
</reference>
<reference evidence="1 2" key="1">
    <citation type="submission" date="2013-07" db="EMBL/GenBank/DDBJ databases">
        <authorList>
            <consortium name="DOE Joint Genome Institute"/>
            <person name="Reeve W."/>
            <person name="Huntemann M."/>
            <person name="Han J."/>
            <person name="Chen A."/>
            <person name="Kyrpides N."/>
            <person name="Mavromatis K."/>
            <person name="Markowitz V."/>
            <person name="Palaniappan K."/>
            <person name="Ivanova N."/>
            <person name="Schaumberg A."/>
            <person name="Pati A."/>
            <person name="Liolios K."/>
            <person name="Nordberg H.P."/>
            <person name="Cantor M.N."/>
            <person name="Hua S.X."/>
            <person name="Woyke T."/>
        </authorList>
    </citation>
    <scope>NUCLEOTIDE SEQUENCE [LARGE SCALE GENOMIC DNA]</scope>
    <source>
        <strain evidence="1 2">DSM 43889</strain>
    </source>
</reference>
<evidence type="ECO:0000313" key="2">
    <source>
        <dbReference type="Proteomes" id="UP000791080"/>
    </source>
</evidence>
<keyword evidence="2" id="KW-1185">Reference proteome</keyword>
<organism evidence="1 2">
    <name type="scientific">Actinoalloteichus caeruleus DSM 43889</name>
    <dbReference type="NCBI Taxonomy" id="1120930"/>
    <lineage>
        <taxon>Bacteria</taxon>
        <taxon>Bacillati</taxon>
        <taxon>Actinomycetota</taxon>
        <taxon>Actinomycetes</taxon>
        <taxon>Pseudonocardiales</taxon>
        <taxon>Pseudonocardiaceae</taxon>
        <taxon>Actinoalloteichus</taxon>
        <taxon>Actinoalloteichus cyanogriseus</taxon>
    </lineage>
</organism>
<gene>
    <name evidence="1" type="ORF">G443_000670</name>
</gene>
<name>A0ABT1JD42_ACTCY</name>
<accession>A0ABT1JD42</accession>
<protein>
    <submittedName>
        <fullName evidence="1">Uncharacterized protein</fullName>
    </submittedName>
</protein>
<comment type="caution">
    <text evidence="1">The sequence shown here is derived from an EMBL/GenBank/DDBJ whole genome shotgun (WGS) entry which is preliminary data.</text>
</comment>
<sequence>MDGMLARTWSMTSTSNTELGVTLHVEQPPRNTIVEISMSRWITYQPDITSHANMVITHIDRINPDGTGASEEYPASEGRNMVARNAVTTIHLAALVRNAHARALANVFHWPIITLREAR</sequence>
<dbReference type="EMBL" id="AUBJ02000001">
    <property type="protein sequence ID" value="MCP2330400.1"/>
    <property type="molecule type" value="Genomic_DNA"/>
</dbReference>